<feature type="domain" description="Integrase catalytic" evidence="10">
    <location>
        <begin position="741"/>
        <end position="830"/>
    </location>
</feature>
<name>A0A8J6HKJ0_TENMO</name>
<dbReference type="GO" id="GO:0004519">
    <property type="term" value="F:endonuclease activity"/>
    <property type="evidence" value="ECO:0007669"/>
    <property type="project" value="UniProtKB-KW"/>
</dbReference>
<dbReference type="SUPFAM" id="SSF53098">
    <property type="entry name" value="Ribonuclease H-like"/>
    <property type="match status" value="1"/>
</dbReference>
<keyword evidence="12" id="KW-1185">Reference proteome</keyword>
<evidence type="ECO:0000259" key="9">
    <source>
        <dbReference type="PROSITE" id="PS50878"/>
    </source>
</evidence>
<dbReference type="CDD" id="cd01647">
    <property type="entry name" value="RT_LTR"/>
    <property type="match status" value="1"/>
</dbReference>
<evidence type="ECO:0000256" key="5">
    <source>
        <dbReference type="ARBA" id="ARBA00022759"/>
    </source>
</evidence>
<dbReference type="SUPFAM" id="SSF56672">
    <property type="entry name" value="DNA/RNA polymerases"/>
    <property type="match status" value="1"/>
</dbReference>
<dbReference type="InterPro" id="IPR000477">
    <property type="entry name" value="RT_dom"/>
</dbReference>
<protein>
    <submittedName>
        <fullName evidence="11">Uncharacterized protein</fullName>
    </submittedName>
</protein>
<evidence type="ECO:0000259" key="10">
    <source>
        <dbReference type="PROSITE" id="PS50994"/>
    </source>
</evidence>
<reference evidence="11" key="2">
    <citation type="submission" date="2021-08" db="EMBL/GenBank/DDBJ databases">
        <authorList>
            <person name="Eriksson T."/>
        </authorList>
    </citation>
    <scope>NUCLEOTIDE SEQUENCE</scope>
    <source>
        <strain evidence="11">Stoneville</strain>
        <tissue evidence="11">Whole head</tissue>
    </source>
</reference>
<evidence type="ECO:0000256" key="3">
    <source>
        <dbReference type="ARBA" id="ARBA00022695"/>
    </source>
</evidence>
<proteinExistence type="predicted"/>
<keyword evidence="4" id="KW-0540">Nuclease</keyword>
<evidence type="ECO:0000256" key="6">
    <source>
        <dbReference type="ARBA" id="ARBA00022801"/>
    </source>
</evidence>
<dbReference type="EMBL" id="JABDTM020022701">
    <property type="protein sequence ID" value="KAH0815726.1"/>
    <property type="molecule type" value="Genomic_DNA"/>
</dbReference>
<dbReference type="Pfam" id="PF00078">
    <property type="entry name" value="RVT_1"/>
    <property type="match status" value="1"/>
</dbReference>
<dbReference type="Gene3D" id="3.30.70.270">
    <property type="match status" value="2"/>
</dbReference>
<keyword evidence="1" id="KW-0645">Protease</keyword>
<dbReference type="InterPro" id="IPR050951">
    <property type="entry name" value="Retrovirus_Pol_polyprotein"/>
</dbReference>
<evidence type="ECO:0000256" key="2">
    <source>
        <dbReference type="ARBA" id="ARBA00022679"/>
    </source>
</evidence>
<accession>A0A8J6HKJ0</accession>
<dbReference type="AlphaFoldDB" id="A0A8J6HKJ0"/>
<dbReference type="PANTHER" id="PTHR37984:SF5">
    <property type="entry name" value="PROTEIN NYNRIN-LIKE"/>
    <property type="match status" value="1"/>
</dbReference>
<dbReference type="PROSITE" id="PS50994">
    <property type="entry name" value="INTEGRASE"/>
    <property type="match status" value="1"/>
</dbReference>
<evidence type="ECO:0000313" key="12">
    <source>
        <dbReference type="Proteomes" id="UP000719412"/>
    </source>
</evidence>
<dbReference type="FunFam" id="3.30.70.270:FF:000023">
    <property type="entry name" value="Pol"/>
    <property type="match status" value="1"/>
</dbReference>
<dbReference type="Gene3D" id="3.10.10.10">
    <property type="entry name" value="HIV Type 1 Reverse Transcriptase, subunit A, domain 1"/>
    <property type="match status" value="1"/>
</dbReference>
<keyword evidence="2" id="KW-0808">Transferase</keyword>
<dbReference type="PANTHER" id="PTHR37984">
    <property type="entry name" value="PROTEIN CBG26694"/>
    <property type="match status" value="1"/>
</dbReference>
<dbReference type="InterPro" id="IPR043128">
    <property type="entry name" value="Rev_trsase/Diguanyl_cyclase"/>
</dbReference>
<comment type="caution">
    <text evidence="11">The sequence shown here is derived from an EMBL/GenBank/DDBJ whole genome shotgun (WGS) entry which is preliminary data.</text>
</comment>
<gene>
    <name evidence="11" type="ORF">GEV33_007065</name>
</gene>
<evidence type="ECO:0000256" key="1">
    <source>
        <dbReference type="ARBA" id="ARBA00022670"/>
    </source>
</evidence>
<feature type="domain" description="Reverse transcriptase" evidence="9">
    <location>
        <begin position="281"/>
        <end position="460"/>
    </location>
</feature>
<dbReference type="InterPro" id="IPR012337">
    <property type="entry name" value="RNaseH-like_sf"/>
</dbReference>
<keyword evidence="7" id="KW-0695">RNA-directed DNA polymerase</keyword>
<dbReference type="Proteomes" id="UP000719412">
    <property type="component" value="Unassembled WGS sequence"/>
</dbReference>
<reference evidence="11" key="1">
    <citation type="journal article" date="2020" name="J Insects Food Feed">
        <title>The yellow mealworm (Tenebrio molitor) genome: a resource for the emerging insects as food and feed industry.</title>
        <authorList>
            <person name="Eriksson T."/>
            <person name="Andere A."/>
            <person name="Kelstrup H."/>
            <person name="Emery V."/>
            <person name="Picard C."/>
        </authorList>
    </citation>
    <scope>NUCLEOTIDE SEQUENCE</scope>
    <source>
        <strain evidence="11">Stoneville</strain>
        <tissue evidence="11">Whole head</tissue>
    </source>
</reference>
<dbReference type="FunFam" id="3.10.10.10:FF:000007">
    <property type="entry name" value="Retrovirus-related Pol polyprotein from transposon 17.6-like Protein"/>
    <property type="match status" value="1"/>
</dbReference>
<evidence type="ECO:0000256" key="4">
    <source>
        <dbReference type="ARBA" id="ARBA00022722"/>
    </source>
</evidence>
<organism evidence="11 12">
    <name type="scientific">Tenebrio molitor</name>
    <name type="common">Yellow mealworm beetle</name>
    <dbReference type="NCBI Taxonomy" id="7067"/>
    <lineage>
        <taxon>Eukaryota</taxon>
        <taxon>Metazoa</taxon>
        <taxon>Ecdysozoa</taxon>
        <taxon>Arthropoda</taxon>
        <taxon>Hexapoda</taxon>
        <taxon>Insecta</taxon>
        <taxon>Pterygota</taxon>
        <taxon>Neoptera</taxon>
        <taxon>Endopterygota</taxon>
        <taxon>Coleoptera</taxon>
        <taxon>Polyphaga</taxon>
        <taxon>Cucujiformia</taxon>
        <taxon>Tenebrionidae</taxon>
        <taxon>Tenebrio</taxon>
    </lineage>
</organism>
<dbReference type="InterPro" id="IPR043502">
    <property type="entry name" value="DNA/RNA_pol_sf"/>
</dbReference>
<dbReference type="CDD" id="cd09274">
    <property type="entry name" value="RNase_HI_RT_Ty3"/>
    <property type="match status" value="1"/>
</dbReference>
<dbReference type="GO" id="GO:0042575">
    <property type="term" value="C:DNA polymerase complex"/>
    <property type="evidence" value="ECO:0007669"/>
    <property type="project" value="UniProtKB-ARBA"/>
</dbReference>
<keyword evidence="5" id="KW-0255">Endonuclease</keyword>
<evidence type="ECO:0000313" key="11">
    <source>
        <dbReference type="EMBL" id="KAH0815726.1"/>
    </source>
</evidence>
<dbReference type="GO" id="GO:0003964">
    <property type="term" value="F:RNA-directed DNA polymerase activity"/>
    <property type="evidence" value="ECO:0007669"/>
    <property type="project" value="UniProtKB-KW"/>
</dbReference>
<dbReference type="GO" id="GO:0003676">
    <property type="term" value="F:nucleic acid binding"/>
    <property type="evidence" value="ECO:0007669"/>
    <property type="project" value="InterPro"/>
</dbReference>
<dbReference type="InterPro" id="IPR001584">
    <property type="entry name" value="Integrase_cat-core"/>
</dbReference>
<evidence type="ECO:0000256" key="8">
    <source>
        <dbReference type="ARBA" id="ARBA00023268"/>
    </source>
</evidence>
<dbReference type="GO" id="GO:0015074">
    <property type="term" value="P:DNA integration"/>
    <property type="evidence" value="ECO:0007669"/>
    <property type="project" value="InterPro"/>
</dbReference>
<evidence type="ECO:0000256" key="7">
    <source>
        <dbReference type="ARBA" id="ARBA00022918"/>
    </source>
</evidence>
<dbReference type="GO" id="GO:0008233">
    <property type="term" value="F:peptidase activity"/>
    <property type="evidence" value="ECO:0007669"/>
    <property type="project" value="UniProtKB-KW"/>
</dbReference>
<dbReference type="Pfam" id="PF17919">
    <property type="entry name" value="RT_RNaseH_2"/>
    <property type="match status" value="1"/>
</dbReference>
<keyword evidence="6" id="KW-0378">Hydrolase</keyword>
<dbReference type="InterPro" id="IPR041577">
    <property type="entry name" value="RT_RNaseH_2"/>
</dbReference>
<dbReference type="InterPro" id="IPR036397">
    <property type="entry name" value="RNaseH_sf"/>
</dbReference>
<sequence length="1219" mass="137837">MVMNEDTVVRTSGKDAPDPGVLYLTIEIGASVAMHPEPNRLVGKNKPTSTVSTSLSISSNIVAEFNPLENCIEEWVNSVDEYALIHGWDDKTTSHLALGKLRGPAEIWYRGLPTKLFTWGEWRDMLINNFKQKRNLHQALTNMMACVPGRSERLYEYVYRKLALIHKLKLPINDEDKVNLIMGGINDDQVKFSVGMAGAYVNSIEKSIVNVGIEDSSTVEKVLGLLNEYSMCVASSTSEVGKTSAFKMTIQLTTSHPISYRPRRYSDSERAEIRVIVNDLLTNGIIRESSSPYASPVLLVGKKTGDKRLCVDYRALNRVTVKDRYPLPLIEDQLTRLAGCKYFTNLDLFSGYHQIPVAEESIKYTAFITQDGHYEYLRMPFGLCNAPAVFQRMMNTVLGQLRFSKVSCYLDDILIPAVAVELSLEVLREVLELMKQAGLTLKLSKCFFIRTQIEYLGYIISESSIQPSPSKLDAVKKFPTPTDVHTVRQFLGLTGYFRKFIHNYALKSKPLTELLHKDKTWNWDRAQIEAFNLLKENLMSKPILAIFNPQLEIKLYTDASRIGLAGILIQVANDKEVVVAYFSRHTSSVEQKYHSFELETLAIVVSVRRYRQYLLGRTFTIITDCSAVKNTFEKKEINSRVGRGNVQMRHVDALSRNPPRTEFGINVSIITEDDWLLAAQQGDKGIQSIKTILASGDRDNYKDTFNNYSLKGGKVYKTTSYGPRWVVPDGARFQVLRMAHDEVGHFAFDKTFELVSKIGTTHHIIAVGLPRGNGQIERYNRTLINSLGTMGAFDKEDRWDEQITSIQVGINGTLNKAIGVSPSEALMGFRVVSNGMLHADESEIVDVSEVRDMIMTGLEKYQEEQKRRFDVGRCPARKYEVGDLVLIRIVSHAAAGTSQKLLPRWRGPFKVVAILDNDRYRIRDIPGTQRSRVPYRGVCGVENMRPWIRYGSTDSDSWQLEPNGAVRGTSTKCFGNWVISGLGNLGYDVSLHAGIGGLLLRRLRAGCASQTVHGAVTGATRTCKATPEYNALKTTPVVGPPRYDRVRGRKPPEYEKHCLETIYNLGPLDKGEVKRVPGMCVEATCREDRNITFKGSKARSICTSFEEDADFLSRVVIMVETWVHFYDPETTQQSMEWKHRDSPRPKKFRAYMRKKTKHVSERQEDHPTDPHKNLTYIIPIPVLKLNMEGFTHFKIPKKQRDGVHSQNFCFANYSTFSSA</sequence>
<keyword evidence="8" id="KW-0511">Multifunctional enzyme</keyword>
<dbReference type="GO" id="GO:0006508">
    <property type="term" value="P:proteolysis"/>
    <property type="evidence" value="ECO:0007669"/>
    <property type="project" value="UniProtKB-KW"/>
</dbReference>
<dbReference type="Gene3D" id="3.30.420.10">
    <property type="entry name" value="Ribonuclease H-like superfamily/Ribonuclease H"/>
    <property type="match status" value="1"/>
</dbReference>
<dbReference type="PROSITE" id="PS50878">
    <property type="entry name" value="RT_POL"/>
    <property type="match status" value="1"/>
</dbReference>
<keyword evidence="3" id="KW-0548">Nucleotidyltransferase</keyword>